<name>A0A6B0UCU0_IXORI</name>
<reference evidence="1" key="1">
    <citation type="submission" date="2019-12" db="EMBL/GenBank/DDBJ databases">
        <title>An insight into the sialome of adult female Ixodes ricinus ticks feeding for 6 days.</title>
        <authorList>
            <person name="Perner J."/>
            <person name="Ribeiro J.M.C."/>
        </authorList>
    </citation>
    <scope>NUCLEOTIDE SEQUENCE</scope>
    <source>
        <strain evidence="1">Semi-engorged</strain>
        <tissue evidence="1">Salivary glands</tissue>
    </source>
</reference>
<dbReference type="AlphaFoldDB" id="A0A6B0UCU0"/>
<protein>
    <submittedName>
        <fullName evidence="1">Uncharacterized protein</fullName>
    </submittedName>
</protein>
<evidence type="ECO:0000313" key="1">
    <source>
        <dbReference type="EMBL" id="MXU86056.1"/>
    </source>
</evidence>
<sequence length="89" mass="9603">MCVAICWAMCAAICWIMCGGRKFIRCGGIWKREGFMGLSCMLLWLATSSSPMPDSSRAADSRSGVSMALLHVCPAQAFRVTRLSNGGSH</sequence>
<dbReference type="EMBL" id="GIFC01003973">
    <property type="protein sequence ID" value="MXU86056.1"/>
    <property type="molecule type" value="Transcribed_RNA"/>
</dbReference>
<organism evidence="1">
    <name type="scientific">Ixodes ricinus</name>
    <name type="common">Common tick</name>
    <name type="synonym">Acarus ricinus</name>
    <dbReference type="NCBI Taxonomy" id="34613"/>
    <lineage>
        <taxon>Eukaryota</taxon>
        <taxon>Metazoa</taxon>
        <taxon>Ecdysozoa</taxon>
        <taxon>Arthropoda</taxon>
        <taxon>Chelicerata</taxon>
        <taxon>Arachnida</taxon>
        <taxon>Acari</taxon>
        <taxon>Parasitiformes</taxon>
        <taxon>Ixodida</taxon>
        <taxon>Ixodoidea</taxon>
        <taxon>Ixodidae</taxon>
        <taxon>Ixodinae</taxon>
        <taxon>Ixodes</taxon>
    </lineage>
</organism>
<proteinExistence type="predicted"/>
<accession>A0A6B0UCU0</accession>